<name>A0A6G8ATB0_9ENTE</name>
<comment type="similarity">
    <text evidence="1">Belongs to the RutC family.</text>
</comment>
<proteinExistence type="inferred from homology"/>
<accession>A0A6G8ATB0</accession>
<dbReference type="InterPro" id="IPR006056">
    <property type="entry name" value="RidA"/>
</dbReference>
<dbReference type="KEGG" id="vhy:G7082_07270"/>
<dbReference type="GO" id="GO:0005829">
    <property type="term" value="C:cytosol"/>
    <property type="evidence" value="ECO:0007669"/>
    <property type="project" value="TreeGrafter"/>
</dbReference>
<dbReference type="Proteomes" id="UP000501747">
    <property type="component" value="Chromosome"/>
</dbReference>
<dbReference type="PANTHER" id="PTHR11803">
    <property type="entry name" value="2-IMINOBUTANOATE/2-IMINOPROPANOATE DEAMINASE RIDA"/>
    <property type="match status" value="1"/>
</dbReference>
<keyword evidence="3" id="KW-1185">Reference proteome</keyword>
<dbReference type="NCBIfam" id="TIGR00004">
    <property type="entry name" value="Rid family detoxifying hydrolase"/>
    <property type="match status" value="1"/>
</dbReference>
<dbReference type="InterPro" id="IPR035959">
    <property type="entry name" value="RutC-like_sf"/>
</dbReference>
<dbReference type="InterPro" id="IPR006175">
    <property type="entry name" value="YjgF/YER057c/UK114"/>
</dbReference>
<protein>
    <submittedName>
        <fullName evidence="2">RidA family protein</fullName>
    </submittedName>
</protein>
<dbReference type="RefSeq" id="WP_166034451.1">
    <property type="nucleotide sequence ID" value="NZ_CP049887.1"/>
</dbReference>
<gene>
    <name evidence="2" type="ORF">G7082_07270</name>
</gene>
<organism evidence="2 3">
    <name type="scientific">Vagococcus hydrophili</name>
    <dbReference type="NCBI Taxonomy" id="2714947"/>
    <lineage>
        <taxon>Bacteria</taxon>
        <taxon>Bacillati</taxon>
        <taxon>Bacillota</taxon>
        <taxon>Bacilli</taxon>
        <taxon>Lactobacillales</taxon>
        <taxon>Enterococcaceae</taxon>
        <taxon>Vagococcus</taxon>
    </lineage>
</organism>
<evidence type="ECO:0000256" key="1">
    <source>
        <dbReference type="ARBA" id="ARBA00010552"/>
    </source>
</evidence>
<evidence type="ECO:0000313" key="2">
    <source>
        <dbReference type="EMBL" id="QIL48304.1"/>
    </source>
</evidence>
<reference evidence="2 3" key="1">
    <citation type="submission" date="2020-03" db="EMBL/GenBank/DDBJ databases">
        <title>Vagococcus sp. nov., isolated from beetles.</title>
        <authorList>
            <person name="Hyun D.-W."/>
            <person name="Bae J.-W."/>
        </authorList>
    </citation>
    <scope>NUCLEOTIDE SEQUENCE [LARGE SCALE GENOMIC DNA]</scope>
    <source>
        <strain evidence="2 3">HDW17B</strain>
    </source>
</reference>
<dbReference type="Pfam" id="PF01042">
    <property type="entry name" value="Ribonuc_L-PSP"/>
    <property type="match status" value="1"/>
</dbReference>
<evidence type="ECO:0000313" key="3">
    <source>
        <dbReference type="Proteomes" id="UP000501747"/>
    </source>
</evidence>
<dbReference type="PANTHER" id="PTHR11803:SF39">
    <property type="entry name" value="2-IMINOBUTANOATE_2-IMINOPROPANOATE DEAMINASE"/>
    <property type="match status" value="1"/>
</dbReference>
<dbReference type="CDD" id="cd00448">
    <property type="entry name" value="YjgF_YER057c_UK114_family"/>
    <property type="match status" value="1"/>
</dbReference>
<dbReference type="Gene3D" id="3.30.1330.40">
    <property type="entry name" value="RutC-like"/>
    <property type="match status" value="1"/>
</dbReference>
<sequence length="131" mass="14402">MSRKIYTGEGVSVSGPYSHAVDAGNTIFFSGQVAKNAPDYQEVTGSIEEQTKQCFKNLEQVLKSANVTFDDVVKVNVYLTTMKNFQGMNAVYETIFSAPYPARTCVAVKELPLEADIEIEMVVYQSGEKGV</sequence>
<dbReference type="FunFam" id="3.30.1330.40:FF:000001">
    <property type="entry name" value="L-PSP family endoribonuclease"/>
    <property type="match status" value="1"/>
</dbReference>
<dbReference type="GO" id="GO:0019239">
    <property type="term" value="F:deaminase activity"/>
    <property type="evidence" value="ECO:0007669"/>
    <property type="project" value="TreeGrafter"/>
</dbReference>
<dbReference type="AlphaFoldDB" id="A0A6G8ATB0"/>
<dbReference type="EMBL" id="CP049887">
    <property type="protein sequence ID" value="QIL48304.1"/>
    <property type="molecule type" value="Genomic_DNA"/>
</dbReference>
<dbReference type="SUPFAM" id="SSF55298">
    <property type="entry name" value="YjgF-like"/>
    <property type="match status" value="1"/>
</dbReference>